<sequence length="323" mass="37728">MSCSRGKTILNLVLQADTDGTIQSSSSDEPQEVNSVVEEPPSAVSNNVNITTDMPNFQDENSDSEPFQDSGSEYMASTESNESDEETHNQSLNELLNETETVTSPIMRKRSRKSDVNYLNWERNKNKLKRMKGESYQSCQLDKDDNKYKKIERDERKMGPPCQCKNSQRSLKFFCNIFEDDDRKNIFNMFWKNLDWNQKKIYVTSLVDKEPVKYHRTVTPEKQRSTSYIFFLKKSNSRKRVCKKMFLQTLGIGEWSVQNWISQGEQNIAVQTTKSSRKGKISEDKAFLIQFLEKIPKMESHYCRKDTNKLYLDTQWTSVNELQ</sequence>
<evidence type="ECO:0000256" key="1">
    <source>
        <dbReference type="SAM" id="MobiDB-lite"/>
    </source>
</evidence>
<feature type="compositionally biased region" description="Polar residues" evidence="1">
    <location>
        <begin position="18"/>
        <end position="34"/>
    </location>
</feature>
<gene>
    <name evidence="2" type="primary">LOC114337764</name>
</gene>
<feature type="region of interest" description="Disordered" evidence="1">
    <location>
        <begin position="16"/>
        <end position="109"/>
    </location>
</feature>
<dbReference type="AlphaFoldDB" id="A0A6P7GGA9"/>
<feature type="compositionally biased region" description="Polar residues" evidence="1">
    <location>
        <begin position="89"/>
        <end position="104"/>
    </location>
</feature>
<proteinExistence type="predicted"/>
<feature type="compositionally biased region" description="Polar residues" evidence="1">
    <location>
        <begin position="43"/>
        <end position="80"/>
    </location>
</feature>
<reference evidence="2" key="1">
    <citation type="submission" date="2025-08" db="UniProtKB">
        <authorList>
            <consortium name="RefSeq"/>
        </authorList>
    </citation>
    <scope>IDENTIFICATION</scope>
    <source>
        <tissue evidence="2">Whole insect</tissue>
    </source>
</reference>
<dbReference type="InParanoid" id="A0A6P7GGA9"/>
<dbReference type="RefSeq" id="XP_028144098.1">
    <property type="nucleotide sequence ID" value="XM_028288297.1"/>
</dbReference>
<dbReference type="PANTHER" id="PTHR10773">
    <property type="entry name" value="DNA-DIRECTED RNA POLYMERASES I, II, AND III SUBUNIT RPABC2"/>
    <property type="match status" value="1"/>
</dbReference>
<name>A0A6P7GGA9_DIAVI</name>
<protein>
    <submittedName>
        <fullName evidence="2">Uncharacterized protein LOC114337764</fullName>
    </submittedName>
</protein>
<dbReference type="PANTHER" id="PTHR10773:SF19">
    <property type="match status" value="1"/>
</dbReference>
<evidence type="ECO:0000313" key="2">
    <source>
        <dbReference type="RefSeq" id="XP_028144098.1"/>
    </source>
</evidence>
<organism evidence="2">
    <name type="scientific">Diabrotica virgifera virgifera</name>
    <name type="common">western corn rootworm</name>
    <dbReference type="NCBI Taxonomy" id="50390"/>
    <lineage>
        <taxon>Eukaryota</taxon>
        <taxon>Metazoa</taxon>
        <taxon>Ecdysozoa</taxon>
        <taxon>Arthropoda</taxon>
        <taxon>Hexapoda</taxon>
        <taxon>Insecta</taxon>
        <taxon>Pterygota</taxon>
        <taxon>Neoptera</taxon>
        <taxon>Endopterygota</taxon>
        <taxon>Coleoptera</taxon>
        <taxon>Polyphaga</taxon>
        <taxon>Cucujiformia</taxon>
        <taxon>Chrysomeloidea</taxon>
        <taxon>Chrysomelidae</taxon>
        <taxon>Galerucinae</taxon>
        <taxon>Diabroticina</taxon>
        <taxon>Diabroticites</taxon>
        <taxon>Diabrotica</taxon>
    </lineage>
</organism>
<accession>A0A6P7GGA9</accession>